<dbReference type="InterPro" id="IPR058240">
    <property type="entry name" value="rSAM_sf"/>
</dbReference>
<dbReference type="EC" id="4.3.99.3" evidence="9"/>
<dbReference type="InterPro" id="IPR024924">
    <property type="entry name" value="7-CO-7-deazaguanine_synth-like"/>
</dbReference>
<dbReference type="CDD" id="cd01335">
    <property type="entry name" value="Radical_SAM"/>
    <property type="match status" value="1"/>
</dbReference>
<keyword evidence="5" id="KW-0408">Iron</keyword>
<dbReference type="AlphaFoldDB" id="A0A644T3N7"/>
<sequence length="244" mass="27185">MPFAANIVEIFSSIQGEGKYVGCRQLFVRFAGCNASCKYCDTADSRKPALVAKVEGHSDLRDFITVPNPIPAERLLEYIIQLYNNKHHSISLTGGEPLCHADMLYWLLPRIKGVKYLETNGTLPKELARVLPYVDIISMDIKLPSVAGTNYWAEHRDFLRLASEREMFVKIVISGETTDCEFNTAIQLIADVDRGTTVILQPVTPINGCASVAPARVLLLQNEALNLLNDVRVIPQTHKYIGLL</sequence>
<keyword evidence="1" id="KW-0004">4Fe-4S</keyword>
<dbReference type="GO" id="GO:0046872">
    <property type="term" value="F:metal ion binding"/>
    <property type="evidence" value="ECO:0007669"/>
    <property type="project" value="UniProtKB-KW"/>
</dbReference>
<dbReference type="PROSITE" id="PS51918">
    <property type="entry name" value="RADICAL_SAM"/>
    <property type="match status" value="1"/>
</dbReference>
<dbReference type="SFLD" id="SFLDS00029">
    <property type="entry name" value="Radical_SAM"/>
    <property type="match status" value="1"/>
</dbReference>
<name>A0A644T3N7_9ZZZZ</name>
<keyword evidence="2" id="KW-0949">S-adenosyl-L-methionine</keyword>
<evidence type="ECO:0000313" key="9">
    <source>
        <dbReference type="EMBL" id="MPL60551.1"/>
    </source>
</evidence>
<keyword evidence="7 9" id="KW-0456">Lyase</keyword>
<evidence type="ECO:0000256" key="5">
    <source>
        <dbReference type="ARBA" id="ARBA00023004"/>
    </source>
</evidence>
<keyword evidence="4" id="KW-0460">Magnesium</keyword>
<dbReference type="PANTHER" id="PTHR42836:SF1">
    <property type="entry name" value="7-CARBOXY-7-DEAZAGUANINE SYNTHASE"/>
    <property type="match status" value="1"/>
</dbReference>
<dbReference type="GO" id="GO:0051539">
    <property type="term" value="F:4 iron, 4 sulfur cluster binding"/>
    <property type="evidence" value="ECO:0007669"/>
    <property type="project" value="UniProtKB-KW"/>
</dbReference>
<dbReference type="PIRSF" id="PIRSF000370">
    <property type="entry name" value="QueE"/>
    <property type="match status" value="1"/>
</dbReference>
<dbReference type="GO" id="GO:0016829">
    <property type="term" value="F:lyase activity"/>
    <property type="evidence" value="ECO:0007669"/>
    <property type="project" value="UniProtKB-KW"/>
</dbReference>
<reference evidence="9" key="1">
    <citation type="submission" date="2019-08" db="EMBL/GenBank/DDBJ databases">
        <authorList>
            <person name="Kucharzyk K."/>
            <person name="Murdoch R.W."/>
            <person name="Higgins S."/>
            <person name="Loffler F."/>
        </authorList>
    </citation>
    <scope>NUCLEOTIDE SEQUENCE</scope>
</reference>
<dbReference type="InterPro" id="IPR013785">
    <property type="entry name" value="Aldolase_TIM"/>
</dbReference>
<dbReference type="Pfam" id="PF04055">
    <property type="entry name" value="Radical_SAM"/>
    <property type="match status" value="1"/>
</dbReference>
<comment type="caution">
    <text evidence="9">The sequence shown here is derived from an EMBL/GenBank/DDBJ whole genome shotgun (WGS) entry which is preliminary data.</text>
</comment>
<evidence type="ECO:0000256" key="1">
    <source>
        <dbReference type="ARBA" id="ARBA00022485"/>
    </source>
</evidence>
<evidence type="ECO:0000256" key="4">
    <source>
        <dbReference type="ARBA" id="ARBA00022842"/>
    </source>
</evidence>
<evidence type="ECO:0000256" key="3">
    <source>
        <dbReference type="ARBA" id="ARBA00022723"/>
    </source>
</evidence>
<evidence type="ECO:0000256" key="6">
    <source>
        <dbReference type="ARBA" id="ARBA00023014"/>
    </source>
</evidence>
<dbReference type="SUPFAM" id="SSF102114">
    <property type="entry name" value="Radical SAM enzymes"/>
    <property type="match status" value="1"/>
</dbReference>
<organism evidence="9">
    <name type="scientific">bioreactor metagenome</name>
    <dbReference type="NCBI Taxonomy" id="1076179"/>
    <lineage>
        <taxon>unclassified sequences</taxon>
        <taxon>metagenomes</taxon>
        <taxon>ecological metagenomes</taxon>
    </lineage>
</organism>
<dbReference type="Gene3D" id="3.20.20.70">
    <property type="entry name" value="Aldolase class I"/>
    <property type="match status" value="1"/>
</dbReference>
<dbReference type="EMBL" id="VSSQ01000012">
    <property type="protein sequence ID" value="MPL60551.1"/>
    <property type="molecule type" value="Genomic_DNA"/>
</dbReference>
<proteinExistence type="inferred from homology"/>
<evidence type="ECO:0000256" key="7">
    <source>
        <dbReference type="ARBA" id="ARBA00023239"/>
    </source>
</evidence>
<keyword evidence="3" id="KW-0479">Metal-binding</keyword>
<accession>A0A644T3N7</accession>
<feature type="domain" description="Radical SAM core" evidence="8">
    <location>
        <begin position="20"/>
        <end position="244"/>
    </location>
</feature>
<dbReference type="InterPro" id="IPR007197">
    <property type="entry name" value="rSAM"/>
</dbReference>
<dbReference type="HAMAP" id="MF_00917">
    <property type="entry name" value="QueE"/>
    <property type="match status" value="1"/>
</dbReference>
<protein>
    <submittedName>
        <fullName evidence="9">7-carboxy-7-deazaguanine synthase</fullName>
        <ecNumber evidence="9">4.3.99.3</ecNumber>
    </submittedName>
</protein>
<keyword evidence="6" id="KW-0411">Iron-sulfur</keyword>
<evidence type="ECO:0000259" key="8">
    <source>
        <dbReference type="PROSITE" id="PS51918"/>
    </source>
</evidence>
<evidence type="ECO:0000256" key="2">
    <source>
        <dbReference type="ARBA" id="ARBA00022691"/>
    </source>
</evidence>
<dbReference type="PANTHER" id="PTHR42836">
    <property type="entry name" value="7-CARBOXY-7-DEAZAGUANINE SYNTHASE"/>
    <property type="match status" value="1"/>
</dbReference>
<gene>
    <name evidence="9" type="primary">queE_5</name>
    <name evidence="9" type="ORF">SDC9_06112</name>
</gene>